<dbReference type="GO" id="GO:0016616">
    <property type="term" value="F:oxidoreductase activity, acting on the CH-OH group of donors, NAD or NADP as acceptor"/>
    <property type="evidence" value="ECO:0007669"/>
    <property type="project" value="TreeGrafter"/>
</dbReference>
<dbReference type="FunCoup" id="A0A409XV09">
    <property type="interactions" value="66"/>
</dbReference>
<dbReference type="PANTHER" id="PTHR10366">
    <property type="entry name" value="NAD DEPENDENT EPIMERASE/DEHYDRATASE"/>
    <property type="match status" value="1"/>
</dbReference>
<proteinExistence type="inferred from homology"/>
<dbReference type="InParanoid" id="A0A409XV09"/>
<dbReference type="SUPFAM" id="SSF51735">
    <property type="entry name" value="NAD(P)-binding Rossmann-fold domains"/>
    <property type="match status" value="1"/>
</dbReference>
<dbReference type="Proteomes" id="UP000283269">
    <property type="component" value="Unassembled WGS sequence"/>
</dbReference>
<dbReference type="AlphaFoldDB" id="A0A409XV09"/>
<comment type="caution">
    <text evidence="4">The sequence shown here is derived from an EMBL/GenBank/DDBJ whole genome shotgun (WGS) entry which is preliminary data.</text>
</comment>
<evidence type="ECO:0000256" key="1">
    <source>
        <dbReference type="ARBA" id="ARBA00023002"/>
    </source>
</evidence>
<evidence type="ECO:0000256" key="2">
    <source>
        <dbReference type="ARBA" id="ARBA00023445"/>
    </source>
</evidence>
<organism evidence="4 5">
    <name type="scientific">Psilocybe cyanescens</name>
    <dbReference type="NCBI Taxonomy" id="93625"/>
    <lineage>
        <taxon>Eukaryota</taxon>
        <taxon>Fungi</taxon>
        <taxon>Dikarya</taxon>
        <taxon>Basidiomycota</taxon>
        <taxon>Agaricomycotina</taxon>
        <taxon>Agaricomycetes</taxon>
        <taxon>Agaricomycetidae</taxon>
        <taxon>Agaricales</taxon>
        <taxon>Agaricineae</taxon>
        <taxon>Strophariaceae</taxon>
        <taxon>Psilocybe</taxon>
    </lineage>
</organism>
<gene>
    <name evidence="4" type="ORF">CVT25_011515</name>
</gene>
<evidence type="ECO:0000259" key="3">
    <source>
        <dbReference type="Pfam" id="PF01370"/>
    </source>
</evidence>
<dbReference type="InterPro" id="IPR001509">
    <property type="entry name" value="Epimerase_deHydtase"/>
</dbReference>
<name>A0A409XV09_PSICY</name>
<protein>
    <recommendedName>
        <fullName evidence="3">NAD-dependent epimerase/dehydratase domain-containing protein</fullName>
    </recommendedName>
</protein>
<feature type="domain" description="NAD-dependent epimerase/dehydratase" evidence="3">
    <location>
        <begin position="12"/>
        <end position="268"/>
    </location>
</feature>
<dbReference type="OrthoDB" id="2735536at2759"/>
<comment type="similarity">
    <text evidence="2">Belongs to the NAD(P)-dependent epimerase/dehydratase family. Dihydroflavonol-4-reductase subfamily.</text>
</comment>
<reference evidence="4 5" key="1">
    <citation type="journal article" date="2018" name="Evol. Lett.">
        <title>Horizontal gene cluster transfer increased hallucinogenic mushroom diversity.</title>
        <authorList>
            <person name="Reynolds H.T."/>
            <person name="Vijayakumar V."/>
            <person name="Gluck-Thaler E."/>
            <person name="Korotkin H.B."/>
            <person name="Matheny P.B."/>
            <person name="Slot J.C."/>
        </authorList>
    </citation>
    <scope>NUCLEOTIDE SEQUENCE [LARGE SCALE GENOMIC DNA]</scope>
    <source>
        <strain evidence="4 5">2631</strain>
    </source>
</reference>
<dbReference type="EMBL" id="NHYD01000295">
    <property type="protein sequence ID" value="PPQ94570.1"/>
    <property type="molecule type" value="Genomic_DNA"/>
</dbReference>
<dbReference type="Gene3D" id="3.40.50.720">
    <property type="entry name" value="NAD(P)-binding Rossmann-like Domain"/>
    <property type="match status" value="1"/>
</dbReference>
<dbReference type="InterPro" id="IPR036291">
    <property type="entry name" value="NAD(P)-bd_dom_sf"/>
</dbReference>
<evidence type="ECO:0000313" key="4">
    <source>
        <dbReference type="EMBL" id="PPQ94570.1"/>
    </source>
</evidence>
<keyword evidence="1" id="KW-0560">Oxidoreductase</keyword>
<dbReference type="InterPro" id="IPR050425">
    <property type="entry name" value="NAD(P)_dehydrat-like"/>
</dbReference>
<accession>A0A409XV09</accession>
<evidence type="ECO:0000313" key="5">
    <source>
        <dbReference type="Proteomes" id="UP000283269"/>
    </source>
</evidence>
<dbReference type="Pfam" id="PF01370">
    <property type="entry name" value="Epimerase"/>
    <property type="match status" value="1"/>
</dbReference>
<dbReference type="STRING" id="93625.A0A409XV09"/>
<sequence length="350" mass="39073">MPAVPANTNSRVLVTGANGYVAMWLVRVLLEQGYFVRGTVRSESKGKQLNEHFGSYGDKFEWVVVNDITKEGAFDEFVRDVDAIEHTASPVSPENQEDPQEYIRPAVQGTLSVLTSAMKFGTNVKRVVVTSSVAALLRTVNGLTILDEKDWGDEFVKAAEELGTKADGILKYLASKTLSERATWEFYEKHKAKLGWDLVVLNPSHVIGPPLQDFRNLGEETLSLQRWYNFACQDQDDDFLKTTYNYVDVRDVAAAHVEAIKKEAAGGERIIVSADSSTWQDTRNMMFSLRPDLYTSGVLPRGNPELKSEILLVLNSQKVQNILGIKYKSLEESTLATLAEYETRGLLGQK</sequence>
<keyword evidence="5" id="KW-1185">Reference proteome</keyword>
<dbReference type="PANTHER" id="PTHR10366:SF564">
    <property type="entry name" value="STEROL-4-ALPHA-CARBOXYLATE 3-DEHYDROGENASE, DECARBOXYLATING"/>
    <property type="match status" value="1"/>
</dbReference>